<evidence type="ECO:0000256" key="7">
    <source>
        <dbReference type="ARBA" id="ARBA00022989"/>
    </source>
</evidence>
<gene>
    <name evidence="13" type="ORF">KP79_PYT25917</name>
</gene>
<keyword evidence="5" id="KW-0812">Transmembrane</keyword>
<keyword evidence="9" id="KW-0472">Membrane</keyword>
<dbReference type="GO" id="GO:0048278">
    <property type="term" value="P:vesicle docking"/>
    <property type="evidence" value="ECO:0007669"/>
    <property type="project" value="TreeGrafter"/>
</dbReference>
<evidence type="ECO:0000256" key="3">
    <source>
        <dbReference type="ARBA" id="ARBA00022448"/>
    </source>
</evidence>
<dbReference type="InterPro" id="IPR041875">
    <property type="entry name" value="Syntaxin-8_SNARE"/>
</dbReference>
<dbReference type="GO" id="GO:0005770">
    <property type="term" value="C:late endosome"/>
    <property type="evidence" value="ECO:0007669"/>
    <property type="project" value="UniProtKB-ARBA"/>
</dbReference>
<evidence type="ECO:0000256" key="6">
    <source>
        <dbReference type="ARBA" id="ARBA00022843"/>
    </source>
</evidence>
<dbReference type="PROSITE" id="PS50192">
    <property type="entry name" value="T_SNARE"/>
    <property type="match status" value="1"/>
</dbReference>
<keyword evidence="3" id="KW-0813">Transport</keyword>
<dbReference type="STRING" id="6573.A0A210QI88"/>
<dbReference type="OrthoDB" id="428895at2759"/>
<dbReference type="InterPro" id="IPR000727">
    <property type="entry name" value="T_SNARE_dom"/>
</dbReference>
<feature type="domain" description="T-SNARE coiled-coil homology" evidence="12">
    <location>
        <begin position="144"/>
        <end position="206"/>
    </location>
</feature>
<dbReference type="Proteomes" id="UP000242188">
    <property type="component" value="Unassembled WGS sequence"/>
</dbReference>
<keyword evidence="4" id="KW-0597">Phosphoprotein</keyword>
<comment type="caution">
    <text evidence="13">The sequence shown here is derived from an EMBL/GenBank/DDBJ whole genome shotgun (WGS) entry which is preliminary data.</text>
</comment>
<dbReference type="AlphaFoldDB" id="A0A210QI88"/>
<evidence type="ECO:0000256" key="2">
    <source>
        <dbReference type="ARBA" id="ARBA00009063"/>
    </source>
</evidence>
<name>A0A210QI88_MIZYE</name>
<dbReference type="PANTHER" id="PTHR19957">
    <property type="entry name" value="SYNTAXIN"/>
    <property type="match status" value="1"/>
</dbReference>
<dbReference type="GO" id="GO:0031201">
    <property type="term" value="C:SNARE complex"/>
    <property type="evidence" value="ECO:0007669"/>
    <property type="project" value="TreeGrafter"/>
</dbReference>
<evidence type="ECO:0000256" key="1">
    <source>
        <dbReference type="ARBA" id="ARBA00004211"/>
    </source>
</evidence>
<comment type="similarity">
    <text evidence="2">Belongs to the syntaxin family.</text>
</comment>
<evidence type="ECO:0000256" key="8">
    <source>
        <dbReference type="ARBA" id="ARBA00023054"/>
    </source>
</evidence>
<sequence>MASDTWLTEYDSCARLGQDLMVKINERNKHNRTSSTYTKLSAQIRVSMKQFTNDLNKLKQQLIRASSSYHITQREVERRQMMTDNLTTKEKQIEQAFRNEGGDSRFSLMGSAGDTFGSSDPWGMRDDPEEYRDMSNNDLRSQQQQVIHEQDRGLDALSSVLSRQKQMAVDIGDEVDSQNALIDDITNHTDRTGERLKRETKHIKIVDRKSNACYHDVYTCCAMLCEFPGLILNLQLFSTSIVVSEMLKRFWTKTLSQGLELVPSNLKWLTISPELPELAEDPDSGTGASDEYGRSGSSCWNSIKELFHKGGMQLFLSTISFSLTNRKCFHTAAFPWAFLTIVIADAMLLSLNESDLPLISVATSSAEQT</sequence>
<accession>A0A210QI88</accession>
<evidence type="ECO:0000256" key="9">
    <source>
        <dbReference type="ARBA" id="ARBA00023136"/>
    </source>
</evidence>
<evidence type="ECO:0000256" key="5">
    <source>
        <dbReference type="ARBA" id="ARBA00022692"/>
    </source>
</evidence>
<organism evidence="13 14">
    <name type="scientific">Mizuhopecten yessoensis</name>
    <name type="common">Japanese scallop</name>
    <name type="synonym">Patinopecten yessoensis</name>
    <dbReference type="NCBI Taxonomy" id="6573"/>
    <lineage>
        <taxon>Eukaryota</taxon>
        <taxon>Metazoa</taxon>
        <taxon>Spiralia</taxon>
        <taxon>Lophotrochozoa</taxon>
        <taxon>Mollusca</taxon>
        <taxon>Bivalvia</taxon>
        <taxon>Autobranchia</taxon>
        <taxon>Pteriomorphia</taxon>
        <taxon>Pectinida</taxon>
        <taxon>Pectinoidea</taxon>
        <taxon>Pectinidae</taxon>
        <taxon>Mizuhopecten</taxon>
    </lineage>
</organism>
<dbReference type="PANTHER" id="PTHR19957:SF124">
    <property type="entry name" value="SYNTAXIN-8"/>
    <property type="match status" value="1"/>
</dbReference>
<dbReference type="SUPFAM" id="SSF58038">
    <property type="entry name" value="SNARE fusion complex"/>
    <property type="match status" value="1"/>
</dbReference>
<evidence type="ECO:0000256" key="11">
    <source>
        <dbReference type="ARBA" id="ARBA00072662"/>
    </source>
</evidence>
<reference evidence="13 14" key="1">
    <citation type="journal article" date="2017" name="Nat. Ecol. Evol.">
        <title>Scallop genome provides insights into evolution of bilaterian karyotype and development.</title>
        <authorList>
            <person name="Wang S."/>
            <person name="Zhang J."/>
            <person name="Jiao W."/>
            <person name="Li J."/>
            <person name="Xun X."/>
            <person name="Sun Y."/>
            <person name="Guo X."/>
            <person name="Huan P."/>
            <person name="Dong B."/>
            <person name="Zhang L."/>
            <person name="Hu X."/>
            <person name="Sun X."/>
            <person name="Wang J."/>
            <person name="Zhao C."/>
            <person name="Wang Y."/>
            <person name="Wang D."/>
            <person name="Huang X."/>
            <person name="Wang R."/>
            <person name="Lv J."/>
            <person name="Li Y."/>
            <person name="Zhang Z."/>
            <person name="Liu B."/>
            <person name="Lu W."/>
            <person name="Hui Y."/>
            <person name="Liang J."/>
            <person name="Zhou Z."/>
            <person name="Hou R."/>
            <person name="Li X."/>
            <person name="Liu Y."/>
            <person name="Li H."/>
            <person name="Ning X."/>
            <person name="Lin Y."/>
            <person name="Zhao L."/>
            <person name="Xing Q."/>
            <person name="Dou J."/>
            <person name="Li Y."/>
            <person name="Mao J."/>
            <person name="Guo H."/>
            <person name="Dou H."/>
            <person name="Li T."/>
            <person name="Mu C."/>
            <person name="Jiang W."/>
            <person name="Fu Q."/>
            <person name="Fu X."/>
            <person name="Miao Y."/>
            <person name="Liu J."/>
            <person name="Yu Q."/>
            <person name="Li R."/>
            <person name="Liao H."/>
            <person name="Li X."/>
            <person name="Kong Y."/>
            <person name="Jiang Z."/>
            <person name="Chourrout D."/>
            <person name="Li R."/>
            <person name="Bao Z."/>
        </authorList>
    </citation>
    <scope>NUCLEOTIDE SEQUENCE [LARGE SCALE GENOMIC DNA]</scope>
    <source>
        <strain evidence="13 14">PY_sf001</strain>
    </source>
</reference>
<evidence type="ECO:0000313" key="13">
    <source>
        <dbReference type="EMBL" id="OWF48474.1"/>
    </source>
</evidence>
<keyword evidence="14" id="KW-1185">Reference proteome</keyword>
<dbReference type="GO" id="GO:0000149">
    <property type="term" value="F:SNARE binding"/>
    <property type="evidence" value="ECO:0007669"/>
    <property type="project" value="TreeGrafter"/>
</dbReference>
<dbReference type="GO" id="GO:0006886">
    <property type="term" value="P:intracellular protein transport"/>
    <property type="evidence" value="ECO:0007669"/>
    <property type="project" value="TreeGrafter"/>
</dbReference>
<keyword evidence="8" id="KW-0175">Coiled coil</keyword>
<dbReference type="Gene3D" id="1.20.5.110">
    <property type="match status" value="1"/>
</dbReference>
<dbReference type="GO" id="GO:0005484">
    <property type="term" value="F:SNAP receptor activity"/>
    <property type="evidence" value="ECO:0007669"/>
    <property type="project" value="TreeGrafter"/>
</dbReference>
<keyword evidence="7" id="KW-1133">Transmembrane helix</keyword>
<evidence type="ECO:0000259" key="12">
    <source>
        <dbReference type="PROSITE" id="PS50192"/>
    </source>
</evidence>
<evidence type="ECO:0000256" key="10">
    <source>
        <dbReference type="ARBA" id="ARBA00055629"/>
    </source>
</evidence>
<dbReference type="SMART" id="SM00397">
    <property type="entry name" value="t_SNARE"/>
    <property type="match status" value="1"/>
</dbReference>
<dbReference type="FunFam" id="1.20.5.110:FF:000036">
    <property type="entry name" value="Putative Syntaxin-8"/>
    <property type="match status" value="1"/>
</dbReference>
<dbReference type="GO" id="GO:0006906">
    <property type="term" value="P:vesicle fusion"/>
    <property type="evidence" value="ECO:0007669"/>
    <property type="project" value="TreeGrafter"/>
</dbReference>
<dbReference type="CDD" id="cd15852">
    <property type="entry name" value="SNARE_Syntaxin8"/>
    <property type="match status" value="1"/>
</dbReference>
<protein>
    <recommendedName>
        <fullName evidence="11">Syntaxin-8</fullName>
    </recommendedName>
</protein>
<dbReference type="EMBL" id="NEDP02003531">
    <property type="protein sequence ID" value="OWF48474.1"/>
    <property type="molecule type" value="Genomic_DNA"/>
</dbReference>
<evidence type="ECO:0000256" key="4">
    <source>
        <dbReference type="ARBA" id="ARBA00022553"/>
    </source>
</evidence>
<proteinExistence type="inferred from homology"/>
<evidence type="ECO:0000313" key="14">
    <source>
        <dbReference type="Proteomes" id="UP000242188"/>
    </source>
</evidence>
<comment type="subcellular location">
    <subcellularLocation>
        <location evidence="1">Membrane</location>
        <topology evidence="1">Single-pass type IV membrane protein</topology>
    </subcellularLocation>
</comment>
<dbReference type="InterPro" id="IPR045242">
    <property type="entry name" value="Syntaxin"/>
</dbReference>
<keyword evidence="6" id="KW-0832">Ubl conjugation</keyword>
<comment type="function">
    <text evidence="10">Vesicle trafficking protein that functions in the early secretory pathway, possibly by mediating retrograde transport from cis-Golgi membranes to the ER.</text>
</comment>